<accession>A0A6A4HLF4</accession>
<reference evidence="2" key="1">
    <citation type="journal article" date="2019" name="Environ. Microbiol.">
        <title>Fungal ecological strategies reflected in gene transcription - a case study of two litter decomposers.</title>
        <authorList>
            <person name="Barbi F."/>
            <person name="Kohler A."/>
            <person name="Barry K."/>
            <person name="Baskaran P."/>
            <person name="Daum C."/>
            <person name="Fauchery L."/>
            <person name="Ihrmark K."/>
            <person name="Kuo A."/>
            <person name="LaButti K."/>
            <person name="Lipzen A."/>
            <person name="Morin E."/>
            <person name="Grigoriev I.V."/>
            <person name="Henrissat B."/>
            <person name="Lindahl B."/>
            <person name="Martin F."/>
        </authorList>
    </citation>
    <scope>NUCLEOTIDE SEQUENCE</scope>
    <source>
        <strain evidence="2">JB14</strain>
    </source>
</reference>
<gene>
    <name evidence="2" type="ORF">BT96DRAFT_994875</name>
</gene>
<evidence type="ECO:0000313" key="3">
    <source>
        <dbReference type="Proteomes" id="UP000799118"/>
    </source>
</evidence>
<dbReference type="EMBL" id="ML769483">
    <property type="protein sequence ID" value="KAE9398401.1"/>
    <property type="molecule type" value="Genomic_DNA"/>
</dbReference>
<feature type="compositionally biased region" description="Polar residues" evidence="1">
    <location>
        <begin position="50"/>
        <end position="59"/>
    </location>
</feature>
<organism evidence="2 3">
    <name type="scientific">Gymnopus androsaceus JB14</name>
    <dbReference type="NCBI Taxonomy" id="1447944"/>
    <lineage>
        <taxon>Eukaryota</taxon>
        <taxon>Fungi</taxon>
        <taxon>Dikarya</taxon>
        <taxon>Basidiomycota</taxon>
        <taxon>Agaricomycotina</taxon>
        <taxon>Agaricomycetes</taxon>
        <taxon>Agaricomycetidae</taxon>
        <taxon>Agaricales</taxon>
        <taxon>Marasmiineae</taxon>
        <taxon>Omphalotaceae</taxon>
        <taxon>Gymnopus</taxon>
    </lineage>
</organism>
<evidence type="ECO:0000313" key="2">
    <source>
        <dbReference type="EMBL" id="KAE9398401.1"/>
    </source>
</evidence>
<keyword evidence="3" id="KW-1185">Reference proteome</keyword>
<feature type="compositionally biased region" description="Basic and acidic residues" evidence="1">
    <location>
        <begin position="251"/>
        <end position="271"/>
    </location>
</feature>
<proteinExistence type="predicted"/>
<dbReference type="AlphaFoldDB" id="A0A6A4HLF4"/>
<dbReference type="OrthoDB" id="10669280at2759"/>
<feature type="compositionally biased region" description="Polar residues" evidence="1">
    <location>
        <begin position="32"/>
        <end position="42"/>
    </location>
</feature>
<dbReference type="Proteomes" id="UP000799118">
    <property type="component" value="Unassembled WGS sequence"/>
</dbReference>
<feature type="compositionally biased region" description="Basic and acidic residues" evidence="1">
    <location>
        <begin position="213"/>
        <end position="224"/>
    </location>
</feature>
<sequence length="277" mass="30731">MSLSSCYTASPSSSASVLNQGKHSRPTPSPPQTAMKQFCSKQPTPPVTTPPHSKQSTPPVTIDLTDLPDTPLARFPNAPAAVKIEEIQAAEALTRMSQLSIPEAPSHASCSRASAKRGTGWLQAYYAVQLQPAFAMSLETPKPSFKSVRSKIFKDVKVSSSTFYDHRKQWLRAFEAMQSEFIQVGMTEAGCWTHFMQAVSAKDTAIKASGKRNKQEEMRHVVKEEDMDSNEINGADQSDEEEREDDFDESGSDKENESDKLYQAHCREVRNGKRRVS</sequence>
<feature type="region of interest" description="Disordered" evidence="1">
    <location>
        <begin position="1"/>
        <end position="65"/>
    </location>
</feature>
<feature type="region of interest" description="Disordered" evidence="1">
    <location>
        <begin position="207"/>
        <end position="277"/>
    </location>
</feature>
<feature type="compositionally biased region" description="Low complexity" evidence="1">
    <location>
        <begin position="1"/>
        <end position="16"/>
    </location>
</feature>
<name>A0A6A4HLF4_9AGAR</name>
<protein>
    <submittedName>
        <fullName evidence="2">Uncharacterized protein</fullName>
    </submittedName>
</protein>
<evidence type="ECO:0000256" key="1">
    <source>
        <dbReference type="SAM" id="MobiDB-lite"/>
    </source>
</evidence>
<feature type="compositionally biased region" description="Acidic residues" evidence="1">
    <location>
        <begin position="237"/>
        <end position="250"/>
    </location>
</feature>